<dbReference type="PANTHER" id="PTHR24355">
    <property type="entry name" value="G PROTEIN-COUPLED RECEPTOR KINASE/RIBOSOMAL PROTEIN S6 KINASE"/>
    <property type="match status" value="1"/>
</dbReference>
<dbReference type="Pfam" id="PF00615">
    <property type="entry name" value="RGS"/>
    <property type="match status" value="1"/>
</dbReference>
<organism evidence="14 15">
    <name type="scientific">Sparus aurata</name>
    <name type="common">Gilthead sea bream</name>
    <dbReference type="NCBI Taxonomy" id="8175"/>
    <lineage>
        <taxon>Eukaryota</taxon>
        <taxon>Metazoa</taxon>
        <taxon>Chordata</taxon>
        <taxon>Craniata</taxon>
        <taxon>Vertebrata</taxon>
        <taxon>Euteleostomi</taxon>
        <taxon>Actinopterygii</taxon>
        <taxon>Neopterygii</taxon>
        <taxon>Teleostei</taxon>
        <taxon>Neoteleostei</taxon>
        <taxon>Acanthomorphata</taxon>
        <taxon>Eupercaria</taxon>
        <taxon>Spariformes</taxon>
        <taxon>Sparidae</taxon>
        <taxon>Sparus</taxon>
    </lineage>
</organism>
<gene>
    <name evidence="14" type="primary">GRK7</name>
    <name evidence="14" type="synonym">grk7b</name>
</gene>
<keyword evidence="7 9" id="KW-0067">ATP-binding</keyword>
<dbReference type="SUPFAM" id="SSF56112">
    <property type="entry name" value="Protein kinase-like (PK-like)"/>
    <property type="match status" value="1"/>
</dbReference>
<feature type="domain" description="AGC-kinase C-terminal" evidence="13">
    <location>
        <begin position="452"/>
        <end position="517"/>
    </location>
</feature>
<evidence type="ECO:0000256" key="10">
    <source>
        <dbReference type="RuleBase" id="RU000308"/>
    </source>
</evidence>
<evidence type="ECO:0000313" key="14">
    <source>
        <dbReference type="Ensembl" id="ENSSAUP00010046426.1"/>
    </source>
</evidence>
<evidence type="ECO:0000256" key="1">
    <source>
        <dbReference type="ARBA" id="ARBA00009793"/>
    </source>
</evidence>
<keyword evidence="2 10" id="KW-0723">Serine/threonine-protein kinase</keyword>
<dbReference type="OMA" id="MKSPFFY"/>
<dbReference type="PROSITE" id="PS00107">
    <property type="entry name" value="PROTEIN_KINASE_ATP"/>
    <property type="match status" value="1"/>
</dbReference>
<dbReference type="GO" id="GO:0005524">
    <property type="term" value="F:ATP binding"/>
    <property type="evidence" value="ECO:0007669"/>
    <property type="project" value="UniProtKB-UniRule"/>
</dbReference>
<accession>A0A671X7Z7</accession>
<feature type="active site" description="Proton acceptor" evidence="8">
    <location>
        <position position="317"/>
    </location>
</feature>
<dbReference type="InterPro" id="IPR000961">
    <property type="entry name" value="AGC-kinase_C"/>
</dbReference>
<dbReference type="GeneTree" id="ENSGT00940000160511"/>
<evidence type="ECO:0000256" key="3">
    <source>
        <dbReference type="ARBA" id="ARBA00022553"/>
    </source>
</evidence>
<dbReference type="PANTHER" id="PTHR24355:SF29">
    <property type="entry name" value="RHODOPSIN KINASE GRK7-B"/>
    <property type="match status" value="1"/>
</dbReference>
<dbReference type="InterPro" id="IPR017441">
    <property type="entry name" value="Protein_kinase_ATP_BS"/>
</dbReference>
<evidence type="ECO:0000256" key="6">
    <source>
        <dbReference type="ARBA" id="ARBA00022777"/>
    </source>
</evidence>
<keyword evidence="6 10" id="KW-0418">Kinase</keyword>
<evidence type="ECO:0000256" key="7">
    <source>
        <dbReference type="ARBA" id="ARBA00022840"/>
    </source>
</evidence>
<dbReference type="OrthoDB" id="354826at2759"/>
<evidence type="ECO:0000256" key="8">
    <source>
        <dbReference type="PIRSR" id="PIRSR600239-51"/>
    </source>
</evidence>
<evidence type="ECO:0000259" key="12">
    <source>
        <dbReference type="PROSITE" id="PS50132"/>
    </source>
</evidence>
<dbReference type="Gene3D" id="3.30.200.20">
    <property type="entry name" value="Phosphorylase Kinase, domain 1"/>
    <property type="match status" value="1"/>
</dbReference>
<dbReference type="PROSITE" id="PS50011">
    <property type="entry name" value="PROTEIN_KINASE_DOM"/>
    <property type="match status" value="1"/>
</dbReference>
<dbReference type="InParanoid" id="A0A671X7Z7"/>
<comment type="similarity">
    <text evidence="1 10">Belongs to the protein kinase superfamily. AGC Ser/Thr protein kinase family. GPRK subfamily.</text>
</comment>
<evidence type="ECO:0000256" key="4">
    <source>
        <dbReference type="ARBA" id="ARBA00022679"/>
    </source>
</evidence>
<dbReference type="Ensembl" id="ENSSAUT00010048793.1">
    <property type="protein sequence ID" value="ENSSAUP00010046426.1"/>
    <property type="gene ID" value="ENSSAUG00010019351.1"/>
</dbReference>
<keyword evidence="4 10" id="KW-0808">Transferase</keyword>
<dbReference type="Gene3D" id="1.10.167.10">
    <property type="entry name" value="Regulator of G-protein Signalling 4, domain 2"/>
    <property type="match status" value="1"/>
</dbReference>
<evidence type="ECO:0000256" key="2">
    <source>
        <dbReference type="ARBA" id="ARBA00022527"/>
    </source>
</evidence>
<dbReference type="Pfam" id="PF00069">
    <property type="entry name" value="Pkinase"/>
    <property type="match status" value="1"/>
</dbReference>
<sequence>MSQDTSSDLVGLDTLVANTAYLKAQHVDRNELKKQRHSLTLPKPKKSSALQLVGGNKYESLCERQPIGRKLFQQFLLASDLQYVAATEFLEDLNRWSIAEGETREKAKQRILTKFFRPESKSFLSYLTGEAAEKCRNLSEKNFDEVTMDQIKEATRDFLRGKPFSEYLKSPIFYRFLQWKEFEKQKITSKYFYEFRTLGKGGFGEVCAVQVKYTGQMYACKKLDKRRLKKKAGERFALLEKKILEMVDSLFIVNLAYAYDSSTHLCLIMDLMNGGDLRFHIYELGERGIRMERVVHYMAQITTGILHLHSMDIAYRDMKPENVLLDAKGQCRLSDLGLAVELPKGKTICQKAGTTGYMAPEILKHDGYNACVDWWALGCSMYEMLAARLPFKDFREKVQNEEVTRRTLEDDVKFEHRRFDAPSKDIIRCFLRKKAQYRLGFRDDPRKHVFFKNINFLRLEAGLVEAPWVPKSDVVYANNVDKFRDTSEDEDIMLDAKDEKFYQEFSTGAVSIKWQREMIDSGVFDELNDSSQNGLGFENVWASKLCAIL</sequence>
<dbReference type="GO" id="GO:0050254">
    <property type="term" value="F:rhodopsin kinase activity"/>
    <property type="evidence" value="ECO:0007669"/>
    <property type="project" value="Ensembl"/>
</dbReference>
<name>A0A671X7Z7_SPAAU</name>
<dbReference type="InterPro" id="IPR011009">
    <property type="entry name" value="Kinase-like_dom_sf"/>
</dbReference>
<feature type="binding site" evidence="9">
    <location>
        <position position="221"/>
    </location>
    <ligand>
        <name>ATP</name>
        <dbReference type="ChEBI" id="CHEBI:30616"/>
    </ligand>
</feature>
<evidence type="ECO:0000256" key="9">
    <source>
        <dbReference type="PROSITE-ProRule" id="PRU10141"/>
    </source>
</evidence>
<dbReference type="PRINTS" id="PR00717">
    <property type="entry name" value="GPCRKINASE"/>
</dbReference>
<dbReference type="SMART" id="SM00220">
    <property type="entry name" value="S_TKc"/>
    <property type="match status" value="1"/>
</dbReference>
<evidence type="ECO:0000259" key="11">
    <source>
        <dbReference type="PROSITE" id="PS50011"/>
    </source>
</evidence>
<dbReference type="PROSITE" id="PS00108">
    <property type="entry name" value="PROTEIN_KINASE_ST"/>
    <property type="match status" value="1"/>
</dbReference>
<proteinExistence type="inferred from homology"/>
<dbReference type="InterPro" id="IPR008271">
    <property type="entry name" value="Ser/Thr_kinase_AS"/>
</dbReference>
<dbReference type="InterPro" id="IPR000719">
    <property type="entry name" value="Prot_kinase_dom"/>
</dbReference>
<dbReference type="GO" id="GO:0007165">
    <property type="term" value="P:signal transduction"/>
    <property type="evidence" value="ECO:0007669"/>
    <property type="project" value="InterPro"/>
</dbReference>
<dbReference type="InterPro" id="IPR000239">
    <property type="entry name" value="GPCR_kinase"/>
</dbReference>
<keyword evidence="3" id="KW-0597">Phosphoprotein</keyword>
<dbReference type="InterPro" id="IPR044926">
    <property type="entry name" value="RGS_subdomain_2"/>
</dbReference>
<dbReference type="FunFam" id="1.10.510.10:FF:000074">
    <property type="entry name" value="G protein-coupled receptor kinase"/>
    <property type="match status" value="1"/>
</dbReference>
<dbReference type="PROSITE" id="PS50132">
    <property type="entry name" value="RGS"/>
    <property type="match status" value="1"/>
</dbReference>
<dbReference type="InterPro" id="IPR016137">
    <property type="entry name" value="RGS"/>
</dbReference>
<evidence type="ECO:0000256" key="5">
    <source>
        <dbReference type="ARBA" id="ARBA00022741"/>
    </source>
</evidence>
<dbReference type="SUPFAM" id="SSF48097">
    <property type="entry name" value="Regulator of G-protein signaling, RGS"/>
    <property type="match status" value="1"/>
</dbReference>
<reference evidence="14" key="2">
    <citation type="submission" date="2025-08" db="UniProtKB">
        <authorList>
            <consortium name="Ensembl"/>
        </authorList>
    </citation>
    <scope>IDENTIFICATION</scope>
</reference>
<dbReference type="Proteomes" id="UP000472265">
    <property type="component" value="Chromosome 2"/>
</dbReference>
<dbReference type="InterPro" id="IPR036305">
    <property type="entry name" value="RGS_sf"/>
</dbReference>
<dbReference type="GO" id="GO:0005737">
    <property type="term" value="C:cytoplasm"/>
    <property type="evidence" value="ECO:0007669"/>
    <property type="project" value="TreeGrafter"/>
</dbReference>
<dbReference type="AlphaFoldDB" id="A0A671X7Z7"/>
<feature type="domain" description="RGS" evidence="12">
    <location>
        <begin position="64"/>
        <end position="177"/>
    </location>
</feature>
<reference evidence="14" key="1">
    <citation type="submission" date="2021-04" db="EMBL/GenBank/DDBJ databases">
        <authorList>
            <consortium name="Wellcome Sanger Institute Data Sharing"/>
        </authorList>
    </citation>
    <scope>NUCLEOTIDE SEQUENCE [LARGE SCALE GENOMIC DNA]</scope>
</reference>
<keyword evidence="15" id="KW-1185">Reference proteome</keyword>
<evidence type="ECO:0000313" key="15">
    <source>
        <dbReference type="Proteomes" id="UP000472265"/>
    </source>
</evidence>
<dbReference type="EC" id="2.7.11.-" evidence="10"/>
<keyword evidence="5 9" id="KW-0547">Nucleotide-binding</keyword>
<dbReference type="PROSITE" id="PS51285">
    <property type="entry name" value="AGC_KINASE_CTER"/>
    <property type="match status" value="1"/>
</dbReference>
<dbReference type="Gene3D" id="1.10.510.10">
    <property type="entry name" value="Transferase(Phosphotransferase) domain 1"/>
    <property type="match status" value="1"/>
</dbReference>
<evidence type="ECO:0000259" key="13">
    <source>
        <dbReference type="PROSITE" id="PS51285"/>
    </source>
</evidence>
<reference evidence="14" key="3">
    <citation type="submission" date="2025-09" db="UniProtKB">
        <authorList>
            <consortium name="Ensembl"/>
        </authorList>
    </citation>
    <scope>IDENTIFICATION</scope>
</reference>
<feature type="domain" description="Protein kinase" evidence="11">
    <location>
        <begin position="192"/>
        <end position="451"/>
    </location>
</feature>
<protein>
    <recommendedName>
        <fullName evidence="10">G protein-coupled receptor kinase</fullName>
        <ecNumber evidence="10">2.7.11.-</ecNumber>
    </recommendedName>
</protein>
<dbReference type="GO" id="GO:0009966">
    <property type="term" value="P:regulation of signal transduction"/>
    <property type="evidence" value="ECO:0007669"/>
    <property type="project" value="TreeGrafter"/>
</dbReference>
<dbReference type="SMART" id="SM00315">
    <property type="entry name" value="RGS"/>
    <property type="match status" value="1"/>
</dbReference>